<dbReference type="Proteomes" id="UP000006247">
    <property type="component" value="Unassembled WGS sequence"/>
</dbReference>
<name>C0E5V7_9CORY</name>
<keyword evidence="1" id="KW-0472">Membrane</keyword>
<protein>
    <submittedName>
        <fullName evidence="2">Uncharacterized protein</fullName>
    </submittedName>
</protein>
<dbReference type="EMBL" id="ACEB01000038">
    <property type="protein sequence ID" value="EEG26072.1"/>
    <property type="molecule type" value="Genomic_DNA"/>
</dbReference>
<dbReference type="HOGENOM" id="CLU_3198676_0_0_11"/>
<sequence length="45" mass="5038">MGVELKLKRSWCWVGAPAACLLSLVSIWCLLFAQGECWPEIETQA</sequence>
<dbReference type="AlphaFoldDB" id="C0E5V7"/>
<evidence type="ECO:0000313" key="3">
    <source>
        <dbReference type="Proteomes" id="UP000006247"/>
    </source>
</evidence>
<comment type="caution">
    <text evidence="2">The sequence shown here is derived from an EMBL/GenBank/DDBJ whole genome shotgun (WGS) entry which is preliminary data.</text>
</comment>
<feature type="transmembrane region" description="Helical" evidence="1">
    <location>
        <begin position="12"/>
        <end position="33"/>
    </location>
</feature>
<accession>C0E5V7</accession>
<keyword evidence="1" id="KW-1133">Transmembrane helix</keyword>
<evidence type="ECO:0000313" key="2">
    <source>
        <dbReference type="EMBL" id="EEG26072.1"/>
    </source>
</evidence>
<gene>
    <name evidence="2" type="ORF">CORMATOL_02389</name>
</gene>
<evidence type="ECO:0000256" key="1">
    <source>
        <dbReference type="SAM" id="Phobius"/>
    </source>
</evidence>
<proteinExistence type="predicted"/>
<organism evidence="2 3">
    <name type="scientific">Corynebacterium matruchotii ATCC 33806</name>
    <dbReference type="NCBI Taxonomy" id="566549"/>
    <lineage>
        <taxon>Bacteria</taxon>
        <taxon>Bacillati</taxon>
        <taxon>Actinomycetota</taxon>
        <taxon>Actinomycetes</taxon>
        <taxon>Mycobacteriales</taxon>
        <taxon>Corynebacteriaceae</taxon>
        <taxon>Corynebacterium</taxon>
    </lineage>
</organism>
<reference evidence="2 3" key="1">
    <citation type="submission" date="2009-01" db="EMBL/GenBank/DDBJ databases">
        <authorList>
            <person name="Fulton L."/>
            <person name="Clifton S."/>
            <person name="Chinwalla A.T."/>
            <person name="Mitreva M."/>
            <person name="Sodergren E."/>
            <person name="Weinstock G."/>
            <person name="Clifton S."/>
            <person name="Dooling D.J."/>
            <person name="Fulton B."/>
            <person name="Minx P."/>
            <person name="Pepin K.H."/>
            <person name="Johnson M."/>
            <person name="Bhonagiri V."/>
            <person name="Nash W.E."/>
            <person name="Mardis E.R."/>
            <person name="Wilson R.K."/>
        </authorList>
    </citation>
    <scope>NUCLEOTIDE SEQUENCE [LARGE SCALE GENOMIC DNA]</scope>
    <source>
        <strain evidence="2 3">ATCC 33806</strain>
    </source>
</reference>
<keyword evidence="1" id="KW-0812">Transmembrane</keyword>